<sequence length="57" mass="6620">MKIKEEKRNGHAFHPIMRKGGVHEKSNKAKRRATRQDTVRQSREWRDHSPAKPACAA</sequence>
<reference evidence="2 3" key="1">
    <citation type="journal article" date="2008" name="J. Bacteriol.">
        <title>Insights into plant cell wall degradation from the genome sequence of the soil bacterium Cellvibrio japonicus.</title>
        <authorList>
            <person name="Deboy R.T."/>
            <person name="Mongodin E.F."/>
            <person name="Fouts D.E."/>
            <person name="Tailford L.E."/>
            <person name="Khouri H."/>
            <person name="Emerson J.B."/>
            <person name="Mohamoud Y."/>
            <person name="Watkins K."/>
            <person name="Henrissat B."/>
            <person name="Gilbert H.J."/>
            <person name="Nelson K.E."/>
        </authorList>
    </citation>
    <scope>NUCLEOTIDE SEQUENCE [LARGE SCALE GENOMIC DNA]</scope>
    <source>
        <strain evidence="2 3">Ueda107</strain>
    </source>
</reference>
<feature type="region of interest" description="Disordered" evidence="1">
    <location>
        <begin position="1"/>
        <end position="57"/>
    </location>
</feature>
<dbReference type="EMBL" id="CP000934">
    <property type="protein sequence ID" value="ACE83311.1"/>
    <property type="molecule type" value="Genomic_DNA"/>
</dbReference>
<feature type="compositionally biased region" description="Basic and acidic residues" evidence="1">
    <location>
        <begin position="34"/>
        <end position="50"/>
    </location>
</feature>
<dbReference type="Proteomes" id="UP000001036">
    <property type="component" value="Chromosome"/>
</dbReference>
<accession>B3PLI3</accession>
<evidence type="ECO:0000313" key="3">
    <source>
        <dbReference type="Proteomes" id="UP000001036"/>
    </source>
</evidence>
<dbReference type="AlphaFoldDB" id="B3PLI3"/>
<dbReference type="KEGG" id="cja:CJA_2603"/>
<evidence type="ECO:0000256" key="1">
    <source>
        <dbReference type="SAM" id="MobiDB-lite"/>
    </source>
</evidence>
<evidence type="ECO:0000313" key="2">
    <source>
        <dbReference type="EMBL" id="ACE83311.1"/>
    </source>
</evidence>
<dbReference type="eggNOG" id="ENOG50309IE">
    <property type="taxonomic scope" value="Bacteria"/>
</dbReference>
<keyword evidence="3" id="KW-1185">Reference proteome</keyword>
<dbReference type="RefSeq" id="WP_012488199.1">
    <property type="nucleotide sequence ID" value="NC_010995.1"/>
</dbReference>
<organism evidence="2 3">
    <name type="scientific">Cellvibrio japonicus (strain Ueda107)</name>
    <name type="common">Pseudomonas fluorescens subsp. cellulosa</name>
    <dbReference type="NCBI Taxonomy" id="498211"/>
    <lineage>
        <taxon>Bacteria</taxon>
        <taxon>Pseudomonadati</taxon>
        <taxon>Pseudomonadota</taxon>
        <taxon>Gammaproteobacteria</taxon>
        <taxon>Cellvibrionales</taxon>
        <taxon>Cellvibrionaceae</taxon>
        <taxon>Cellvibrio</taxon>
    </lineage>
</organism>
<dbReference type="OrthoDB" id="6198916at2"/>
<name>B3PLI3_CELJU</name>
<dbReference type="STRING" id="498211.CJA_2603"/>
<proteinExistence type="predicted"/>
<protein>
    <submittedName>
        <fullName evidence="2">Uncharacterized protein</fullName>
    </submittedName>
</protein>
<gene>
    <name evidence="2" type="ordered locus">CJA_2603</name>
</gene>
<dbReference type="HOGENOM" id="CLU_2988213_0_0_6"/>